<dbReference type="GO" id="GO:0003755">
    <property type="term" value="F:peptidyl-prolyl cis-trans isomerase activity"/>
    <property type="evidence" value="ECO:0007669"/>
    <property type="project" value="UniProtKB-UniRule"/>
</dbReference>
<dbReference type="EC" id="5.2.1.8" evidence="6"/>
<evidence type="ECO:0000256" key="1">
    <source>
        <dbReference type="ARBA" id="ARBA00000971"/>
    </source>
</evidence>
<keyword evidence="4 5" id="KW-0413">Isomerase</keyword>
<dbReference type="OrthoDB" id="9814548at2"/>
<evidence type="ECO:0000259" key="7">
    <source>
        <dbReference type="PROSITE" id="PS50059"/>
    </source>
</evidence>
<evidence type="ECO:0000256" key="4">
    <source>
        <dbReference type="ARBA" id="ARBA00023235"/>
    </source>
</evidence>
<dbReference type="PANTHER" id="PTHR43811">
    <property type="entry name" value="FKBP-TYPE PEPTIDYL-PROLYL CIS-TRANS ISOMERASE FKPA"/>
    <property type="match status" value="1"/>
</dbReference>
<evidence type="ECO:0000313" key="9">
    <source>
        <dbReference type="Proteomes" id="UP000190888"/>
    </source>
</evidence>
<evidence type="ECO:0000313" key="8">
    <source>
        <dbReference type="EMBL" id="SKA13306.1"/>
    </source>
</evidence>
<evidence type="ECO:0000256" key="3">
    <source>
        <dbReference type="ARBA" id="ARBA00023110"/>
    </source>
</evidence>
<dbReference type="InterPro" id="IPR046357">
    <property type="entry name" value="PPIase_dom_sf"/>
</dbReference>
<dbReference type="Proteomes" id="UP000190888">
    <property type="component" value="Unassembled WGS sequence"/>
</dbReference>
<evidence type="ECO:0000256" key="6">
    <source>
        <dbReference type="RuleBase" id="RU003915"/>
    </source>
</evidence>
<name>A0A1T4RBW3_9BACT</name>
<dbReference type="PANTHER" id="PTHR43811:SF19">
    <property type="entry name" value="39 KDA FK506-BINDING NUCLEAR PROTEIN"/>
    <property type="match status" value="1"/>
</dbReference>
<evidence type="ECO:0000256" key="5">
    <source>
        <dbReference type="PROSITE-ProRule" id="PRU00277"/>
    </source>
</evidence>
<comment type="similarity">
    <text evidence="2 6">Belongs to the FKBP-type PPIase family.</text>
</comment>
<sequence>MMRTTTTLLLAIVLLAGCKQYEKTPSGLTYKISKGSGKEKLKHGQMVSANIEYRISPKDTLLLSTYGHIPMYFTVDTSRKEKHTFTEFLNEMAAGDKAEFVMNVDTMKKLNMLDYNEIFHQHDLIKGKIEILKTFASQEEMKADYDKQILAENENEKVAVKKYAEKKGYKTQTTRSGVLVEIQNPGTGAKADSGMMVAVMYKGFFELPNGKEKEFDSNNQPASTHKEPYRFVIGTNAVIPGWDEGLRLFSKGGKGRLIVPAFLAYGPNGSAPAIPPHTNLVFDVELVDVSVPPPPPPVSAQPVPAPVKH</sequence>
<dbReference type="RefSeq" id="WP_078832478.1">
    <property type="nucleotide sequence ID" value="NZ_FUWH01000011.1"/>
</dbReference>
<dbReference type="InterPro" id="IPR001179">
    <property type="entry name" value="PPIase_FKBP_dom"/>
</dbReference>
<dbReference type="EMBL" id="FUWH01000011">
    <property type="protein sequence ID" value="SKA13306.1"/>
    <property type="molecule type" value="Genomic_DNA"/>
</dbReference>
<evidence type="ECO:0000256" key="2">
    <source>
        <dbReference type="ARBA" id="ARBA00006577"/>
    </source>
</evidence>
<dbReference type="Pfam" id="PF00254">
    <property type="entry name" value="FKBP_C"/>
    <property type="match status" value="1"/>
</dbReference>
<protein>
    <recommendedName>
        <fullName evidence="6">Peptidyl-prolyl cis-trans isomerase</fullName>
        <ecNumber evidence="6">5.2.1.8</ecNumber>
    </recommendedName>
</protein>
<keyword evidence="9" id="KW-1185">Reference proteome</keyword>
<dbReference type="PROSITE" id="PS51257">
    <property type="entry name" value="PROKAR_LIPOPROTEIN"/>
    <property type="match status" value="1"/>
</dbReference>
<feature type="domain" description="PPIase FKBP-type" evidence="7">
    <location>
        <begin position="194"/>
        <end position="290"/>
    </location>
</feature>
<dbReference type="Gene3D" id="3.10.50.40">
    <property type="match status" value="2"/>
</dbReference>
<dbReference type="SUPFAM" id="SSF54534">
    <property type="entry name" value="FKBP-like"/>
    <property type="match status" value="2"/>
</dbReference>
<reference evidence="8 9" key="1">
    <citation type="submission" date="2017-02" db="EMBL/GenBank/DDBJ databases">
        <authorList>
            <person name="Peterson S.W."/>
        </authorList>
    </citation>
    <scope>NUCLEOTIDE SEQUENCE [LARGE SCALE GENOMIC DNA]</scope>
    <source>
        <strain evidence="8 9">DSM 22335</strain>
    </source>
</reference>
<comment type="catalytic activity">
    <reaction evidence="1 5 6">
        <text>[protein]-peptidylproline (omega=180) = [protein]-peptidylproline (omega=0)</text>
        <dbReference type="Rhea" id="RHEA:16237"/>
        <dbReference type="Rhea" id="RHEA-COMP:10747"/>
        <dbReference type="Rhea" id="RHEA-COMP:10748"/>
        <dbReference type="ChEBI" id="CHEBI:83833"/>
        <dbReference type="ChEBI" id="CHEBI:83834"/>
        <dbReference type="EC" id="5.2.1.8"/>
    </reaction>
</comment>
<gene>
    <name evidence="8" type="ORF">SAMN04488132_11195</name>
</gene>
<keyword evidence="3 5" id="KW-0697">Rotamase</keyword>
<dbReference type="PROSITE" id="PS50059">
    <property type="entry name" value="FKBP_PPIASE"/>
    <property type="match status" value="1"/>
</dbReference>
<dbReference type="STRING" id="413434.SAMN04488132_11195"/>
<organism evidence="8 9">
    <name type="scientific">Sediminibacterium ginsengisoli</name>
    <dbReference type="NCBI Taxonomy" id="413434"/>
    <lineage>
        <taxon>Bacteria</taxon>
        <taxon>Pseudomonadati</taxon>
        <taxon>Bacteroidota</taxon>
        <taxon>Chitinophagia</taxon>
        <taxon>Chitinophagales</taxon>
        <taxon>Chitinophagaceae</taxon>
        <taxon>Sediminibacterium</taxon>
    </lineage>
</organism>
<accession>A0A1T4RBW3</accession>
<dbReference type="AlphaFoldDB" id="A0A1T4RBW3"/>
<proteinExistence type="inferred from homology"/>